<accession>A0AAJ7VYE6</accession>
<dbReference type="PANTHER" id="PTHR18640">
    <property type="entry name" value="SOLUTE CARRIER FAMILY 10 MEMBER 7"/>
    <property type="match status" value="1"/>
</dbReference>
<dbReference type="RefSeq" id="XP_024937789.1">
    <property type="nucleotide sequence ID" value="XM_025082021.1"/>
</dbReference>
<proteinExistence type="inferred from homology"/>
<dbReference type="PANTHER" id="PTHR18640:SF5">
    <property type="entry name" value="SODIUM_BILE ACID COTRANSPORTER 7"/>
    <property type="match status" value="1"/>
</dbReference>
<organism evidence="3 4">
    <name type="scientific">Cephus cinctus</name>
    <name type="common">Wheat stem sawfly</name>
    <dbReference type="NCBI Taxonomy" id="211228"/>
    <lineage>
        <taxon>Eukaryota</taxon>
        <taxon>Metazoa</taxon>
        <taxon>Ecdysozoa</taxon>
        <taxon>Arthropoda</taxon>
        <taxon>Hexapoda</taxon>
        <taxon>Insecta</taxon>
        <taxon>Pterygota</taxon>
        <taxon>Neoptera</taxon>
        <taxon>Endopterygota</taxon>
        <taxon>Hymenoptera</taxon>
        <taxon>Cephoidea</taxon>
        <taxon>Cephidae</taxon>
        <taxon>Cephus</taxon>
    </lineage>
</organism>
<name>A0AAJ7VYE6_CEPCN</name>
<feature type="transmembrane region" description="Helical" evidence="2">
    <location>
        <begin position="79"/>
        <end position="106"/>
    </location>
</feature>
<keyword evidence="2" id="KW-0472">Membrane</keyword>
<keyword evidence="2" id="KW-1133">Transmembrane helix</keyword>
<evidence type="ECO:0000256" key="1">
    <source>
        <dbReference type="ARBA" id="ARBA00006528"/>
    </source>
</evidence>
<evidence type="ECO:0000313" key="4">
    <source>
        <dbReference type="RefSeq" id="XP_024937789.1"/>
    </source>
</evidence>
<dbReference type="Proteomes" id="UP000694920">
    <property type="component" value="Unplaced"/>
</dbReference>
<keyword evidence="2" id="KW-0812">Transmembrane</keyword>
<evidence type="ECO:0000313" key="3">
    <source>
        <dbReference type="Proteomes" id="UP000694920"/>
    </source>
</evidence>
<feature type="transmembrane region" description="Helical" evidence="2">
    <location>
        <begin position="14"/>
        <end position="33"/>
    </location>
</feature>
<dbReference type="GeneID" id="107264778"/>
<reference evidence="4" key="1">
    <citation type="submission" date="2025-08" db="UniProtKB">
        <authorList>
            <consortium name="RefSeq"/>
        </authorList>
    </citation>
    <scope>IDENTIFICATION</scope>
</reference>
<feature type="transmembrane region" description="Helical" evidence="2">
    <location>
        <begin position="148"/>
        <end position="168"/>
    </location>
</feature>
<dbReference type="AlphaFoldDB" id="A0AAJ7VYE6"/>
<feature type="transmembrane region" description="Helical" evidence="2">
    <location>
        <begin position="48"/>
        <end position="67"/>
    </location>
</feature>
<protein>
    <submittedName>
        <fullName evidence="4">Sodium/bile acid cotransporter 7 isoform X1</fullName>
    </submittedName>
</protein>
<sequence length="334" mass="36729">MLSRHKQTVSKHKIFYRYSFFILILLCMLLASIRPNFGGANGVINGNIVVWYFAVPLTYLEAGLLCSPKSLYMAMSDGYLLIFVLSFIYILMPLLARVASCLLTYARVNVWLLKGMEVLYCMPPPFTTSLALSRLADADLPTSVVTTLVSHFFGLFISPVLLYFMLGASTPPLVGVNIREAIYSTLMPLSVGILLQLSNEKCNSCFGIRTEWLSQGLLLLTAYHSFCDAISADASSLQAVDILLCILITLYLQACLGQMLVVGLWWILCSRWLPRRILLAALFTSTHKSIGLGGWLLRGAYHGSAHGPAVNLPVSVLPVAQLLLGSLLASWLSP</sequence>
<keyword evidence="3" id="KW-1185">Reference proteome</keyword>
<dbReference type="GO" id="GO:0005886">
    <property type="term" value="C:plasma membrane"/>
    <property type="evidence" value="ECO:0007669"/>
    <property type="project" value="TreeGrafter"/>
</dbReference>
<evidence type="ECO:0000256" key="2">
    <source>
        <dbReference type="SAM" id="Phobius"/>
    </source>
</evidence>
<dbReference type="Gene3D" id="1.20.1530.20">
    <property type="match status" value="1"/>
</dbReference>
<dbReference type="InterPro" id="IPR038770">
    <property type="entry name" value="Na+/solute_symporter_sf"/>
</dbReference>
<comment type="similarity">
    <text evidence="1">Belongs to the bile acid:sodium symporter (BASS) (TC 2.A.28) family.</text>
</comment>
<dbReference type="InterPro" id="IPR016833">
    <property type="entry name" value="Put_Na-Bile_cotransptr"/>
</dbReference>
<feature type="transmembrane region" description="Helical" evidence="2">
    <location>
        <begin position="242"/>
        <end position="265"/>
    </location>
</feature>
<dbReference type="Pfam" id="PF13593">
    <property type="entry name" value="SBF_like"/>
    <property type="match status" value="1"/>
</dbReference>
<gene>
    <name evidence="4" type="primary">LOC107264778</name>
</gene>